<dbReference type="EMBL" id="DAAFWI010000019">
    <property type="protein sequence ID" value="HAB1776548.1"/>
    <property type="molecule type" value="Genomic_DNA"/>
</dbReference>
<dbReference type="AlphaFoldDB" id="A0A2I5HP26"/>
<evidence type="ECO:0000313" key="18">
    <source>
        <dbReference type="EMBL" id="HAC6771647.1"/>
    </source>
</evidence>
<dbReference type="EMBL" id="DAAMII010000023">
    <property type="protein sequence ID" value="HAC6766525.1"/>
    <property type="molecule type" value="Genomic_DNA"/>
</dbReference>
<dbReference type="EMBL" id="AAGLNK010000027">
    <property type="protein sequence ID" value="EBP3695684.1"/>
    <property type="molecule type" value="Genomic_DNA"/>
</dbReference>
<dbReference type="EMBL" id="AAIXUH010000016">
    <property type="protein sequence ID" value="ECJ2915005.1"/>
    <property type="molecule type" value="Genomic_DNA"/>
</dbReference>
<evidence type="ECO:0000313" key="22">
    <source>
        <dbReference type="EMBL" id="QWJ69138.1"/>
    </source>
</evidence>
<dbReference type="GO" id="GO:0015562">
    <property type="term" value="F:efflux transmembrane transporter activity"/>
    <property type="evidence" value="ECO:0007669"/>
    <property type="project" value="InterPro"/>
</dbReference>
<sequence>MKTNFIIMGCLFFSPLALAGQDTLHYADFINEMYKESDMIKAKALELESELLRAKQTDLYFMPKVSAESKYKSDASRGDITDSKITASSLIFSTTIVDRFKEKNSRIHSAELSLLKEKESLYKSLVENLIGIKYYNNLEVKATKLEQTAIDLYRQIEGRYLSGIAKASDVEQARLLIQKIKTESESINKEIELLKSNIELATGIAFPERGVNLPDSIINKINGYNINEKEIYNNIDYKLLNEQANAAKFNAWQQDSLVQVSLVAEERYNNSQRIDKDSWGGIQVSVNLFDYDKKIASQTGIKSYQVLKTRMDFKYKELLAKMKSLQLTINSNQKELKGLEEQSRTTEVILANQKREYNISQSSYYEMLNTQYDYFALERKMVEMKISDAINKISLLQVSGELLSL</sequence>
<evidence type="ECO:0000313" key="9">
    <source>
        <dbReference type="EMBL" id="HAB1993850.1"/>
    </source>
</evidence>
<reference evidence="5" key="5">
    <citation type="submission" date="2019-07" db="EMBL/GenBank/DDBJ databases">
        <authorList>
            <person name="Ashton P.M."/>
            <person name="Dallman T."/>
            <person name="Nair S."/>
            <person name="De Pinna E."/>
            <person name="Peters T."/>
            <person name="Grant K."/>
        </authorList>
    </citation>
    <scope>NUCLEOTIDE SEQUENCE</scope>
    <source>
        <strain evidence="5">481463</strain>
    </source>
</reference>
<dbReference type="GO" id="GO:0009279">
    <property type="term" value="C:cell outer membrane"/>
    <property type="evidence" value="ECO:0007669"/>
    <property type="project" value="UniProtKB-SubCell"/>
</dbReference>
<evidence type="ECO:0000313" key="7">
    <source>
        <dbReference type="EMBL" id="HAB1776548.1"/>
    </source>
</evidence>
<keyword evidence="1" id="KW-0175">Coiled coil</keyword>
<feature type="coiled-coil region" evidence="1">
    <location>
        <begin position="315"/>
        <end position="356"/>
    </location>
</feature>
<evidence type="ECO:0000313" key="6">
    <source>
        <dbReference type="EMBL" id="EDD0503546.1"/>
    </source>
</evidence>
<evidence type="ECO:0000313" key="23">
    <source>
        <dbReference type="EMBL" id="SUG57858.1"/>
    </source>
</evidence>
<dbReference type="Proteomes" id="UP000885362">
    <property type="component" value="Unassembled WGS sequence"/>
</dbReference>
<evidence type="ECO:0000313" key="15">
    <source>
        <dbReference type="EMBL" id="HAB5017712.1"/>
    </source>
</evidence>
<dbReference type="EMBL" id="CP075144">
    <property type="protein sequence ID" value="QWJ69138.1"/>
    <property type="molecule type" value="Genomic_DNA"/>
</dbReference>
<dbReference type="EMBL" id="DAAFYE010000096">
    <property type="protein sequence ID" value="HAB1993850.1"/>
    <property type="molecule type" value="Genomic_DNA"/>
</dbReference>
<dbReference type="EMBL" id="DAAQZS010000014">
    <property type="protein sequence ID" value="HAE1475290.1"/>
    <property type="molecule type" value="Genomic_DNA"/>
</dbReference>
<dbReference type="EMBL" id="DAAGVB010000118">
    <property type="protein sequence ID" value="HAB4676507.1"/>
    <property type="molecule type" value="Genomic_DNA"/>
</dbReference>
<evidence type="ECO:0000313" key="12">
    <source>
        <dbReference type="EMBL" id="HAB4467517.1"/>
    </source>
</evidence>
<feature type="coiled-coil region" evidence="1">
    <location>
        <begin position="135"/>
        <end position="197"/>
    </location>
</feature>
<dbReference type="Proteomes" id="UP000254633">
    <property type="component" value="Unassembled WGS sequence"/>
</dbReference>
<protein>
    <submittedName>
        <fullName evidence="23">Outer membrane efflux protein</fullName>
    </submittedName>
    <submittedName>
        <fullName evidence="3">TolC family protein</fullName>
    </submittedName>
</protein>
<evidence type="ECO:0000313" key="19">
    <source>
        <dbReference type="EMBL" id="HAE1475290.1"/>
    </source>
</evidence>
<dbReference type="EMBL" id="DAAQZP010000017">
    <property type="protein sequence ID" value="HAE1594766.1"/>
    <property type="molecule type" value="Genomic_DNA"/>
</dbReference>
<keyword evidence="2" id="KW-0732">Signal</keyword>
<dbReference type="EMBL" id="DAAGTH010000093">
    <property type="protein sequence ID" value="HAB4467517.1"/>
    <property type="molecule type" value="Genomic_DNA"/>
</dbReference>
<dbReference type="EMBL" id="AALSXK010000021">
    <property type="protein sequence ID" value="EDD0503546.1"/>
    <property type="molecule type" value="Genomic_DNA"/>
</dbReference>
<dbReference type="EMBL" id="DAAGNY010000014">
    <property type="protein sequence ID" value="HAB3843223.1"/>
    <property type="molecule type" value="Genomic_DNA"/>
</dbReference>
<evidence type="ECO:0000313" key="5">
    <source>
        <dbReference type="EMBL" id="ECJ2915005.1"/>
    </source>
</evidence>
<gene>
    <name evidence="22" type="ORF">ABB53_020915</name>
    <name evidence="6" type="ORF">AH359_20080</name>
    <name evidence="3" type="ORF">CNQ75_24030</name>
    <name evidence="21" type="ORF">EL06_17805</name>
    <name evidence="5" type="ORF">FNI27_18895</name>
    <name evidence="17" type="ORF">G0D47_18085</name>
    <name evidence="18" type="ORF">G0D72_21815</name>
    <name evidence="20" type="ORF">G2997_08770</name>
    <name evidence="19" type="ORF">G3A00_15265</name>
    <name evidence="15" type="ORF">GB016_14470</name>
    <name evidence="9" type="ORF">GB088_22640</name>
    <name evidence="16" type="ORF">GB246_16790</name>
    <name evidence="10" type="ORF">GBW00_14970</name>
    <name evidence="7" type="ORF">GBY11_13560</name>
    <name evidence="11" type="ORF">GBY49_19160</name>
    <name evidence="12" type="ORF">GBZ04_23335</name>
    <name evidence="8" type="ORF">GBZ10_17730</name>
    <name evidence="13" type="ORF">GBZ12_22525</name>
    <name evidence="14" type="ORF">GBZ37_16185</name>
    <name evidence="23" type="ORF">NCTC10060_05097</name>
    <name evidence="4" type="ORF">PG27_21370</name>
</gene>
<evidence type="ECO:0000313" key="20">
    <source>
        <dbReference type="EMBL" id="HAE1594766.1"/>
    </source>
</evidence>
<evidence type="ECO:0000313" key="11">
    <source>
        <dbReference type="EMBL" id="HAB4458408.1"/>
    </source>
</evidence>
<reference evidence="7" key="2">
    <citation type="journal article" date="2018" name="Genome Biol.">
        <title>SKESA: strategic k-mer extension for scrupulous assemblies.</title>
        <authorList>
            <person name="Souvorov A."/>
            <person name="Agarwala R."/>
            <person name="Lipman D.J."/>
        </authorList>
    </citation>
    <scope>NUCLEOTIDE SEQUENCE</scope>
    <source>
        <strain evidence="17">11-1391</strain>
        <strain evidence="18">11-3796</strain>
        <strain evidence="7">Salmonella enterica</strain>
    </source>
</reference>
<dbReference type="Proteomes" id="UP000230639">
    <property type="component" value="Chromosome"/>
</dbReference>
<dbReference type="RefSeq" id="WP_023249533.1">
    <property type="nucleotide sequence ID" value="NZ_CP011288.1"/>
</dbReference>
<reference evidence="22" key="7">
    <citation type="submission" date="2021-05" db="EMBL/GenBank/DDBJ databases">
        <title>Whole genome PacBio Sequel sequence of Salmonella enterica subsp. enterica.</title>
        <authorList>
            <person name="Hoffmann M."/>
            <person name="Balkey M."/>
            <person name="Luo Y."/>
        </authorList>
    </citation>
    <scope>NUCLEOTIDE SEQUENCE</scope>
    <source>
        <strain evidence="22">CFSAN030538</strain>
    </source>
</reference>
<dbReference type="EMBL" id="DAAGTE010000078">
    <property type="protein sequence ID" value="HAB4458408.1"/>
    <property type="molecule type" value="Genomic_DNA"/>
</dbReference>
<evidence type="ECO:0000313" key="16">
    <source>
        <dbReference type="EMBL" id="HAB5842406.1"/>
    </source>
</evidence>
<reference evidence="23 25" key="3">
    <citation type="submission" date="2018-06" db="EMBL/GenBank/DDBJ databases">
        <authorList>
            <consortium name="Pathogen Informatics"/>
            <person name="Doyle S."/>
        </authorList>
    </citation>
    <scope>NUCLEOTIDE SEQUENCE [LARGE SCALE GENOMIC DNA]</scope>
    <source>
        <strain evidence="23 25">NCTC10060</strain>
    </source>
</reference>
<evidence type="ECO:0000256" key="2">
    <source>
        <dbReference type="SAM" id="SignalP"/>
    </source>
</evidence>
<proteinExistence type="predicted"/>
<dbReference type="EMBL" id="DAAGXW010000015">
    <property type="protein sequence ID" value="HAB5017712.1"/>
    <property type="molecule type" value="Genomic_DNA"/>
</dbReference>
<dbReference type="Gene3D" id="1.20.1600.10">
    <property type="entry name" value="Outer membrane efflux proteins (OEP)"/>
    <property type="match status" value="1"/>
</dbReference>
<dbReference type="SUPFAM" id="SSF56954">
    <property type="entry name" value="Outer membrane efflux proteins (OEP)"/>
    <property type="match status" value="1"/>
</dbReference>
<dbReference type="EMBL" id="CP023345">
    <property type="protein sequence ID" value="ATW57303.1"/>
    <property type="molecule type" value="Genomic_DNA"/>
</dbReference>
<evidence type="ECO:0000313" key="13">
    <source>
        <dbReference type="EMBL" id="HAB4676507.1"/>
    </source>
</evidence>
<dbReference type="EMBL" id="UGXH01000003">
    <property type="protein sequence ID" value="SUG57858.1"/>
    <property type="molecule type" value="Genomic_DNA"/>
</dbReference>
<dbReference type="EMBL" id="DAAMIJ010000096">
    <property type="protein sequence ID" value="HAC6771647.1"/>
    <property type="molecule type" value="Genomic_DNA"/>
</dbReference>
<reference evidence="7" key="6">
    <citation type="submission" date="2019-10" db="EMBL/GenBank/DDBJ databases">
        <authorList>
            <consortium name="NCBI Pathogen Detection Project"/>
        </authorList>
    </citation>
    <scope>NUCLEOTIDE SEQUENCE</scope>
    <source>
        <strain evidence="17">11-1391</strain>
        <strain evidence="18">11-3796</strain>
        <strain evidence="7">Salmonella enterica</strain>
    </source>
</reference>
<dbReference type="EMBL" id="RSHK01000018">
    <property type="protein sequence ID" value="MIE71224.1"/>
    <property type="molecule type" value="Genomic_DNA"/>
</dbReference>
<accession>A0A2I5HP26</accession>
<reference evidence="4" key="4">
    <citation type="submission" date="2018-07" db="EMBL/GenBank/DDBJ databases">
        <authorList>
            <consortium name="GenomeTrakr network: Whole genome sequencing for foodborne pathogen traceback"/>
        </authorList>
    </citation>
    <scope>NUCLEOTIDE SEQUENCE</scope>
    <source>
        <strain evidence="4">CFSAN008697</strain>
        <strain evidence="22">CFSAN030538</strain>
        <strain evidence="6">FDA00001986</strain>
        <strain evidence="21">FMA0132</strain>
    </source>
</reference>
<evidence type="ECO:0000313" key="24">
    <source>
        <dbReference type="Proteomes" id="UP000230639"/>
    </source>
</evidence>
<dbReference type="EMBL" id="DAAFWY010000021">
    <property type="protein sequence ID" value="HAB1848238.1"/>
    <property type="molecule type" value="Genomic_DNA"/>
</dbReference>
<feature type="chain" id="PRO_5036040973" evidence="2">
    <location>
        <begin position="20"/>
        <end position="405"/>
    </location>
</feature>
<dbReference type="EMBL" id="DAAHFA010000021">
    <property type="protein sequence ID" value="HAB5842406.1"/>
    <property type="molecule type" value="Genomic_DNA"/>
</dbReference>
<evidence type="ECO:0000256" key="1">
    <source>
        <dbReference type="SAM" id="Coils"/>
    </source>
</evidence>
<evidence type="ECO:0000313" key="21">
    <source>
        <dbReference type="EMBL" id="MIE71224.1"/>
    </source>
</evidence>
<organism evidence="3 24">
    <name type="scientific">Salmonella diarizonae</name>
    <dbReference type="NCBI Taxonomy" id="59204"/>
    <lineage>
        <taxon>Bacteria</taxon>
        <taxon>Pseudomonadati</taxon>
        <taxon>Pseudomonadota</taxon>
        <taxon>Gammaproteobacteria</taxon>
        <taxon>Enterobacterales</taxon>
        <taxon>Enterobacteriaceae</taxon>
        <taxon>Salmonella</taxon>
    </lineage>
</organism>
<evidence type="ECO:0000313" key="4">
    <source>
        <dbReference type="EMBL" id="EBP3695684.1"/>
    </source>
</evidence>
<name>A0A2I5HP26_SALDZ</name>
<reference evidence="3 24" key="1">
    <citation type="submission" date="2017-09" db="EMBL/GenBank/DDBJ databases">
        <title>Complete genome of Salmonella enterica subsp. diarizonae isolated from stool of a patient with bacterial enteropathy.</title>
        <authorList>
            <person name="Zhou J."/>
            <person name="Chen Q."/>
            <person name="Guo L."/>
            <person name="Fan J."/>
        </authorList>
    </citation>
    <scope>NUCLEOTIDE SEQUENCE [LARGE SCALE GENOMIC DNA]</scope>
    <source>
        <strain evidence="3 24">HZS154</strain>
    </source>
</reference>
<evidence type="ECO:0000313" key="8">
    <source>
        <dbReference type="EMBL" id="HAB1848238.1"/>
    </source>
</evidence>
<dbReference type="EMBL" id="DAAGVL010000022">
    <property type="protein sequence ID" value="HAB4720931.1"/>
    <property type="molecule type" value="Genomic_DNA"/>
</dbReference>
<evidence type="ECO:0000313" key="10">
    <source>
        <dbReference type="EMBL" id="HAB3843223.1"/>
    </source>
</evidence>
<evidence type="ECO:0000313" key="25">
    <source>
        <dbReference type="Proteomes" id="UP000254633"/>
    </source>
</evidence>
<evidence type="ECO:0000313" key="3">
    <source>
        <dbReference type="EMBL" id="ATW57303.1"/>
    </source>
</evidence>
<evidence type="ECO:0000313" key="14">
    <source>
        <dbReference type="EMBL" id="HAB4720931.1"/>
    </source>
</evidence>
<dbReference type="STRING" id="59204.UQ49_02725"/>
<feature type="signal peptide" evidence="2">
    <location>
        <begin position="1"/>
        <end position="19"/>
    </location>
</feature>
<evidence type="ECO:0000313" key="17">
    <source>
        <dbReference type="EMBL" id="HAC6766525.1"/>
    </source>
</evidence>